<evidence type="ECO:0000256" key="1">
    <source>
        <dbReference type="ARBA" id="ARBA00006484"/>
    </source>
</evidence>
<dbReference type="CDD" id="cd05233">
    <property type="entry name" value="SDR_c"/>
    <property type="match status" value="1"/>
</dbReference>
<dbReference type="AlphaFoldDB" id="A0A221W427"/>
<dbReference type="RefSeq" id="WP_093941877.1">
    <property type="nucleotide sequence ID" value="NZ_CP022521.1"/>
</dbReference>
<dbReference type="SUPFAM" id="SSF51735">
    <property type="entry name" value="NAD(P)-binding Rossmann-fold domains"/>
    <property type="match status" value="1"/>
</dbReference>
<dbReference type="Gene3D" id="3.40.50.720">
    <property type="entry name" value="NAD(P)-binding Rossmann-like Domain"/>
    <property type="match status" value="1"/>
</dbReference>
<dbReference type="KEGG" id="ahg:AHOG_14670"/>
<dbReference type="Proteomes" id="UP000204221">
    <property type="component" value="Chromosome"/>
</dbReference>
<evidence type="ECO:0000313" key="4">
    <source>
        <dbReference type="EMBL" id="ASO20575.1"/>
    </source>
</evidence>
<gene>
    <name evidence="4" type="ORF">AHOG_14670</name>
</gene>
<name>A0A221W427_9PSEU</name>
<evidence type="ECO:0000256" key="3">
    <source>
        <dbReference type="RuleBase" id="RU000363"/>
    </source>
</evidence>
<dbReference type="GO" id="GO:0016020">
    <property type="term" value="C:membrane"/>
    <property type="evidence" value="ECO:0007669"/>
    <property type="project" value="TreeGrafter"/>
</dbReference>
<dbReference type="PRINTS" id="PR00081">
    <property type="entry name" value="GDHRDH"/>
</dbReference>
<evidence type="ECO:0000313" key="5">
    <source>
        <dbReference type="Proteomes" id="UP000204221"/>
    </source>
</evidence>
<keyword evidence="2 4" id="KW-0560">Oxidoreductase</keyword>
<comment type="similarity">
    <text evidence="1 3">Belongs to the short-chain dehydrogenases/reductases (SDR) family.</text>
</comment>
<keyword evidence="5" id="KW-1185">Reference proteome</keyword>
<dbReference type="OrthoDB" id="5178125at2"/>
<dbReference type="InterPro" id="IPR036291">
    <property type="entry name" value="NAD(P)-bd_dom_sf"/>
</dbReference>
<organism evidence="4 5">
    <name type="scientific">Actinoalloteichus hoggarensis</name>
    <dbReference type="NCBI Taxonomy" id="1470176"/>
    <lineage>
        <taxon>Bacteria</taxon>
        <taxon>Bacillati</taxon>
        <taxon>Actinomycetota</taxon>
        <taxon>Actinomycetes</taxon>
        <taxon>Pseudonocardiales</taxon>
        <taxon>Pseudonocardiaceae</taxon>
        <taxon>Actinoalloteichus</taxon>
    </lineage>
</organism>
<dbReference type="GO" id="GO:0016491">
    <property type="term" value="F:oxidoreductase activity"/>
    <property type="evidence" value="ECO:0007669"/>
    <property type="project" value="UniProtKB-KW"/>
</dbReference>
<dbReference type="InterPro" id="IPR020904">
    <property type="entry name" value="Sc_DH/Rdtase_CS"/>
</dbReference>
<protein>
    <submittedName>
        <fullName evidence="4">3-beta-hydroxysteroid dehydrogenase</fullName>
        <ecNumber evidence="4">1.1.1.51</ecNumber>
    </submittedName>
</protein>
<dbReference type="PRINTS" id="PR00080">
    <property type="entry name" value="SDRFAMILY"/>
</dbReference>
<sequence length="262" mass="28214">MKTAVVTGAAGAIGTAVCTRLNLRGFHVIAVDLDHEGLDRLPEPVTRLPIDLTAPDFPLVVVAEVEARGARCDLLVNNAGLVVTRPFEEVTVAESRREQSVNLQAPMQLSRALYPALRAARGHLVSVVSMGALLPLAESAGYSASKAGLRAFMLALAMLERETGVRVGMVHPASVDTPMLRHEVTDGGSALNFLGDPMSADTVAAAVVANLDRPRLETFLPRYDGWLLKTVGLTPGLLPRLRPLLERLAQPGLRRYRRRHGL</sequence>
<dbReference type="PROSITE" id="PS00061">
    <property type="entry name" value="ADH_SHORT"/>
    <property type="match status" value="1"/>
</dbReference>
<dbReference type="Pfam" id="PF00106">
    <property type="entry name" value="adh_short"/>
    <property type="match status" value="1"/>
</dbReference>
<dbReference type="EC" id="1.1.1.51" evidence="4"/>
<dbReference type="InterPro" id="IPR002347">
    <property type="entry name" value="SDR_fam"/>
</dbReference>
<dbReference type="PANTHER" id="PTHR44196:SF1">
    <property type="entry name" value="DEHYDROGENASE_REDUCTASE SDR FAMILY MEMBER 7B"/>
    <property type="match status" value="1"/>
</dbReference>
<reference evidence="4 5" key="1">
    <citation type="submission" date="2017-07" db="EMBL/GenBank/DDBJ databases">
        <title>Complete genome sequence of Actinoalloteichus hoggarensis DSM 45943, type strain of Actinoalloteichus hoggarensis.</title>
        <authorList>
            <person name="Ruckert C."/>
            <person name="Nouioui I."/>
            <person name="Willmese J."/>
            <person name="van Wezel G."/>
            <person name="Klenk H.-P."/>
            <person name="Kalinowski J."/>
            <person name="Zotchev S.B."/>
        </authorList>
    </citation>
    <scope>NUCLEOTIDE SEQUENCE [LARGE SCALE GENOMIC DNA]</scope>
    <source>
        <strain evidence="4 5">DSM 45943</strain>
    </source>
</reference>
<dbReference type="EMBL" id="CP022521">
    <property type="protein sequence ID" value="ASO20575.1"/>
    <property type="molecule type" value="Genomic_DNA"/>
</dbReference>
<proteinExistence type="inferred from homology"/>
<dbReference type="PANTHER" id="PTHR44196">
    <property type="entry name" value="DEHYDROGENASE/REDUCTASE SDR FAMILY MEMBER 7B"/>
    <property type="match status" value="1"/>
</dbReference>
<accession>A0A221W427</accession>
<evidence type="ECO:0000256" key="2">
    <source>
        <dbReference type="ARBA" id="ARBA00023002"/>
    </source>
</evidence>